<dbReference type="EMBL" id="FOYL01000030">
    <property type="protein sequence ID" value="SFR30164.1"/>
    <property type="molecule type" value="Genomic_DNA"/>
</dbReference>
<name>A0A1I6FJW2_9PSEU</name>
<proteinExistence type="predicted"/>
<dbReference type="Pfam" id="PF10094">
    <property type="entry name" value="DUF2332"/>
    <property type="match status" value="1"/>
</dbReference>
<keyword evidence="2" id="KW-1185">Reference proteome</keyword>
<reference evidence="2" key="1">
    <citation type="submission" date="2016-10" db="EMBL/GenBank/DDBJ databases">
        <authorList>
            <person name="Varghese N."/>
            <person name="Submissions S."/>
        </authorList>
    </citation>
    <scope>NUCLEOTIDE SEQUENCE [LARGE SCALE GENOMIC DNA]</scope>
    <source>
        <strain evidence="2">DSM 44232</strain>
    </source>
</reference>
<evidence type="ECO:0008006" key="3">
    <source>
        <dbReference type="Google" id="ProtNLM"/>
    </source>
</evidence>
<accession>A0A1I6FJW2</accession>
<dbReference type="InterPro" id="IPR011200">
    <property type="entry name" value="UCP012608"/>
</dbReference>
<evidence type="ECO:0000313" key="2">
    <source>
        <dbReference type="Proteomes" id="UP000198583"/>
    </source>
</evidence>
<evidence type="ECO:0000313" key="1">
    <source>
        <dbReference type="EMBL" id="SFR30164.1"/>
    </source>
</evidence>
<protein>
    <recommendedName>
        <fullName evidence="3">DUF2332 domain-containing protein</fullName>
    </recommendedName>
</protein>
<dbReference type="STRING" id="84724.SAMN04488564_13013"/>
<dbReference type="OrthoDB" id="8899077at2"/>
<organism evidence="1 2">
    <name type="scientific">Lentzea waywayandensis</name>
    <dbReference type="NCBI Taxonomy" id="84724"/>
    <lineage>
        <taxon>Bacteria</taxon>
        <taxon>Bacillati</taxon>
        <taxon>Actinomycetota</taxon>
        <taxon>Actinomycetes</taxon>
        <taxon>Pseudonocardiales</taxon>
        <taxon>Pseudonocardiaceae</taxon>
        <taxon>Lentzea</taxon>
    </lineage>
</organism>
<dbReference type="RefSeq" id="WP_093606517.1">
    <property type="nucleotide sequence ID" value="NZ_FOYL01000030.1"/>
</dbReference>
<sequence length="318" mass="35543">MITELNLHMVRRLAEELAERTPTSSRMLFKIVGEIEDDTELGRLMNNHPAANETLFPVRLLAGIQYLLVTGQTPALARHLKGLLRYGNDDEWCDQTWTLFRAAIDHNPRSITAALDRPVQQHQPDRSAPLLRGLTMLGAPKVRLLELGACAGLNLIPDHYRWVAPTWEWGSLKSSVRLAAGGPSPGDITIVERAGCDRAPRDPRNPEDVAILRSFIPCELSVARMELDNAIELAAQVGTRVEQADAVEWLGRQLQSPTATDVYTVVWHSLFWGYLSPEEQSAIEELLCRAATRMPLASICYEPAELARPARLQLRLYS</sequence>
<gene>
    <name evidence="1" type="ORF">SAMN04488564_13013</name>
</gene>
<dbReference type="Proteomes" id="UP000198583">
    <property type="component" value="Unassembled WGS sequence"/>
</dbReference>
<dbReference type="AlphaFoldDB" id="A0A1I6FJW2"/>